<dbReference type="NCBIfam" id="TIGR02037">
    <property type="entry name" value="degP_htrA_DO"/>
    <property type="match status" value="1"/>
</dbReference>
<dbReference type="Gene3D" id="2.40.10.120">
    <property type="match status" value="1"/>
</dbReference>
<organism evidence="10 11">
    <name type="scientific">SAR324 cluster bacterium</name>
    <dbReference type="NCBI Taxonomy" id="2024889"/>
    <lineage>
        <taxon>Bacteria</taxon>
        <taxon>Deltaproteobacteria</taxon>
        <taxon>SAR324 cluster</taxon>
    </lineage>
</organism>
<keyword evidence="3" id="KW-0732">Signal</keyword>
<dbReference type="GO" id="GO:0004252">
    <property type="term" value="F:serine-type endopeptidase activity"/>
    <property type="evidence" value="ECO:0007669"/>
    <property type="project" value="InterPro"/>
</dbReference>
<keyword evidence="2 10" id="KW-0645">Protease</keyword>
<feature type="binding site" evidence="8">
    <location>
        <position position="73"/>
    </location>
    <ligand>
        <name>substrate</name>
    </ligand>
</feature>
<evidence type="ECO:0000256" key="8">
    <source>
        <dbReference type="PIRSR" id="PIRSR611782-2"/>
    </source>
</evidence>
<evidence type="ECO:0000256" key="1">
    <source>
        <dbReference type="ARBA" id="ARBA00010541"/>
    </source>
</evidence>
<dbReference type="Proteomes" id="UP000226525">
    <property type="component" value="Unassembled WGS sequence"/>
</dbReference>
<feature type="binding site" evidence="8">
    <location>
        <position position="136"/>
    </location>
    <ligand>
        <name>substrate</name>
    </ligand>
</feature>
<dbReference type="PRINTS" id="PR00834">
    <property type="entry name" value="PROTEASES2C"/>
</dbReference>
<gene>
    <name evidence="10" type="ORF">CMN54_02455</name>
</gene>
<dbReference type="EMBL" id="NZEX01000024">
    <property type="protein sequence ID" value="MAH62316.1"/>
    <property type="molecule type" value="Genomic_DNA"/>
</dbReference>
<dbReference type="InterPro" id="IPR001478">
    <property type="entry name" value="PDZ"/>
</dbReference>
<evidence type="ECO:0000256" key="5">
    <source>
        <dbReference type="ARBA" id="ARBA00022801"/>
    </source>
</evidence>
<accession>A0A2D6YGM7</accession>
<proteinExistence type="inferred from homology"/>
<dbReference type="AlphaFoldDB" id="A0A2D6YGM7"/>
<evidence type="ECO:0000313" key="11">
    <source>
        <dbReference type="Proteomes" id="UP000226525"/>
    </source>
</evidence>
<evidence type="ECO:0000256" key="3">
    <source>
        <dbReference type="ARBA" id="ARBA00022729"/>
    </source>
</evidence>
<dbReference type="Pfam" id="PF13180">
    <property type="entry name" value="PDZ_2"/>
    <property type="match status" value="1"/>
</dbReference>
<evidence type="ECO:0000256" key="6">
    <source>
        <dbReference type="ARBA" id="ARBA00022825"/>
    </source>
</evidence>
<dbReference type="SUPFAM" id="SSF50494">
    <property type="entry name" value="Trypsin-like serine proteases"/>
    <property type="match status" value="1"/>
</dbReference>
<feature type="binding site" evidence="8">
    <location>
        <position position="166"/>
    </location>
    <ligand>
        <name>substrate</name>
    </ligand>
</feature>
<reference evidence="11" key="1">
    <citation type="submission" date="2017-09" db="EMBL/GenBank/DDBJ databases">
        <title>The Reconstruction of 2,631 Draft Metagenome-Assembled Genomes from the Global Oceans.</title>
        <authorList>
            <person name="Tully B.J."/>
            <person name="Graham E.D."/>
            <person name="Heidelberg J.F."/>
        </authorList>
    </citation>
    <scope>NUCLEOTIDE SEQUENCE [LARGE SCALE GENOMIC DNA]</scope>
</reference>
<comment type="caution">
    <text evidence="10">The sequence shown here is derived from an EMBL/GenBank/DDBJ whole genome shotgun (WGS) entry which is preliminary data.</text>
</comment>
<dbReference type="Pfam" id="PF00595">
    <property type="entry name" value="PDZ"/>
    <property type="match status" value="1"/>
</dbReference>
<feature type="active site" description="Charge relay system" evidence="7">
    <location>
        <position position="166"/>
    </location>
</feature>
<name>A0A2D6YGM7_9DELT</name>
<dbReference type="GO" id="GO:0006508">
    <property type="term" value="P:proteolysis"/>
    <property type="evidence" value="ECO:0007669"/>
    <property type="project" value="UniProtKB-KW"/>
</dbReference>
<dbReference type="Gene3D" id="2.30.42.10">
    <property type="match status" value="2"/>
</dbReference>
<evidence type="ECO:0000256" key="7">
    <source>
        <dbReference type="PIRSR" id="PIRSR611782-1"/>
    </source>
</evidence>
<feature type="active site" description="Charge relay system" evidence="7">
    <location>
        <position position="240"/>
    </location>
</feature>
<feature type="binding site" evidence="8">
    <location>
        <begin position="238"/>
        <end position="240"/>
    </location>
    <ligand>
        <name>substrate</name>
    </ligand>
</feature>
<evidence type="ECO:0000256" key="2">
    <source>
        <dbReference type="ARBA" id="ARBA00022670"/>
    </source>
</evidence>
<dbReference type="InterPro" id="IPR009003">
    <property type="entry name" value="Peptidase_S1_PA"/>
</dbReference>
<feature type="active site" description="Charge relay system" evidence="7">
    <location>
        <position position="136"/>
    </location>
</feature>
<dbReference type="InterPro" id="IPR036034">
    <property type="entry name" value="PDZ_sf"/>
</dbReference>
<dbReference type="FunFam" id="2.40.10.10:FF:000001">
    <property type="entry name" value="Periplasmic serine protease DegS"/>
    <property type="match status" value="1"/>
</dbReference>
<dbReference type="SMART" id="SM00228">
    <property type="entry name" value="PDZ"/>
    <property type="match status" value="2"/>
</dbReference>
<sequence length="498" mass="53986">MINYSHPKLFRFTPISLHKIILLLLNIVVAASISVSSVQAQSKDDLQALIRASKTRAALVQNVQKAVVHLKVEKEITNTGRNTPNNPLDLYNDEFFERFFPGMRPPRGRGNDRFRQEGMGSGSIVRSDGYILTNHHVVGEADKIIVQLFDGSELEAKLIGTDPESDISVIKVDGQGMHVLAMGDSTEILVGESVIAVGNPFGLTQTVTFGIVSAKGRTGIGITEYEDFIQTDAAINPGNSGGPLINLEGKIVGVNTAIFTRSGGYQGIGFAVPINMARRIMNDLIDEGRVSRGWLGVGIQDVTLELAKAFRLKDNKGTLITGVMSGTPAEKAGLQKGDVVLKLNGEIVENSNALRNEIADARADATVELELVRNGTPMRMMVTLDERPKQPSRMTIPQEPPTPTPQLGFSVQELTPEMAERLGYTQVQGGVVITEVEPDSSASEAGLRAGMLVIEMDRQNIVNLADFRRVGSELSLQDGILLLVRTQQGSQYIFVQGD</sequence>
<dbReference type="PANTHER" id="PTHR22939:SF129">
    <property type="entry name" value="SERINE PROTEASE HTRA2, MITOCHONDRIAL"/>
    <property type="match status" value="1"/>
</dbReference>
<keyword evidence="6" id="KW-0720">Serine protease</keyword>
<dbReference type="InterPro" id="IPR011782">
    <property type="entry name" value="Pept_S1C_Do"/>
</dbReference>
<evidence type="ECO:0000313" key="10">
    <source>
        <dbReference type="EMBL" id="MAH62316.1"/>
    </source>
</evidence>
<keyword evidence="4" id="KW-0677">Repeat</keyword>
<comment type="similarity">
    <text evidence="1">Belongs to the peptidase S1C family.</text>
</comment>
<dbReference type="InterPro" id="IPR001940">
    <property type="entry name" value="Peptidase_S1C"/>
</dbReference>
<evidence type="ECO:0000259" key="9">
    <source>
        <dbReference type="PROSITE" id="PS50106"/>
    </source>
</evidence>
<evidence type="ECO:0000256" key="4">
    <source>
        <dbReference type="ARBA" id="ARBA00022737"/>
    </source>
</evidence>
<feature type="domain" description="PDZ" evidence="9">
    <location>
        <begin position="284"/>
        <end position="375"/>
    </location>
</feature>
<feature type="domain" description="PDZ" evidence="9">
    <location>
        <begin position="393"/>
        <end position="464"/>
    </location>
</feature>
<dbReference type="PROSITE" id="PS50106">
    <property type="entry name" value="PDZ"/>
    <property type="match status" value="2"/>
</dbReference>
<dbReference type="SUPFAM" id="SSF50156">
    <property type="entry name" value="PDZ domain-like"/>
    <property type="match status" value="2"/>
</dbReference>
<dbReference type="Pfam" id="PF13365">
    <property type="entry name" value="Trypsin_2"/>
    <property type="match status" value="1"/>
</dbReference>
<protein>
    <submittedName>
        <fullName evidence="10">Protease Do</fullName>
    </submittedName>
</protein>
<dbReference type="CDD" id="cd10839">
    <property type="entry name" value="cpPDZ1_DegP-like"/>
    <property type="match status" value="1"/>
</dbReference>
<dbReference type="PANTHER" id="PTHR22939">
    <property type="entry name" value="SERINE PROTEASE FAMILY S1C HTRA-RELATED"/>
    <property type="match status" value="1"/>
</dbReference>
<keyword evidence="5" id="KW-0378">Hydrolase</keyword>